<dbReference type="AlphaFoldDB" id="A0A0D3K6R9"/>
<feature type="transmembrane region" description="Helical" evidence="1">
    <location>
        <begin position="154"/>
        <end position="172"/>
    </location>
</feature>
<sequence>MCVLVIAFAIAISLPVLLLPLAPASAGVGANGVYYGVYCGNFATLWAITNWDRLEFLFQQPDASGELSPGAAEWSEFKHSGLLVHCRGGGWRYPMALAIAWIAFSATFSGIGLYFGSEMENSLVLFYGAILTQVVPSTLEGTALLWVHDISVPVLVESLFVGTLGTLLPWMLRQAGLLGVSVLESTELHLICVFEASLVMGTFDDPMMVIGVILIVSAFFTVQRLRDAYQDGDPDELYLSWMGHIPGLAAPVIYLVHTTLIRTYINKDHYFIYRCSAGIDWEQQEWVMVVLLLLRLALVQLELLYCLTRSRRDVAMVLRGGIESLSKHFAYVTFCLAFAATLFTSCFIIRHDGLGPVFVDLIEPANCLSAPAKSQDGPAATRHRG</sequence>
<keyword evidence="1" id="KW-0472">Membrane</keyword>
<feature type="chain" id="PRO_5044285554" evidence="2">
    <location>
        <begin position="27"/>
        <end position="385"/>
    </location>
</feature>
<accession>A0A0D3K6R9</accession>
<keyword evidence="1" id="KW-0812">Transmembrane</keyword>
<evidence type="ECO:0000313" key="4">
    <source>
        <dbReference type="Proteomes" id="UP000013827"/>
    </source>
</evidence>
<reference evidence="3" key="2">
    <citation type="submission" date="2024-10" db="UniProtKB">
        <authorList>
            <consortium name="EnsemblProtists"/>
        </authorList>
    </citation>
    <scope>IDENTIFICATION</scope>
</reference>
<feature type="transmembrane region" description="Helical" evidence="1">
    <location>
        <begin position="207"/>
        <end position="225"/>
    </location>
</feature>
<keyword evidence="2" id="KW-0732">Signal</keyword>
<feature type="transmembrane region" description="Helical" evidence="1">
    <location>
        <begin position="95"/>
        <end position="117"/>
    </location>
</feature>
<protein>
    <submittedName>
        <fullName evidence="3">Uncharacterized protein</fullName>
    </submittedName>
</protein>
<feature type="transmembrane region" description="Helical" evidence="1">
    <location>
        <begin position="34"/>
        <end position="51"/>
    </location>
</feature>
<dbReference type="Proteomes" id="UP000013827">
    <property type="component" value="Unassembled WGS sequence"/>
</dbReference>
<dbReference type="GeneID" id="17276727"/>
<feature type="transmembrane region" description="Helical" evidence="1">
    <location>
        <begin position="123"/>
        <end position="147"/>
    </location>
</feature>
<dbReference type="KEGG" id="ehx:EMIHUDRAFT_468180"/>
<organism evidence="3 4">
    <name type="scientific">Emiliania huxleyi (strain CCMP1516)</name>
    <dbReference type="NCBI Taxonomy" id="280463"/>
    <lineage>
        <taxon>Eukaryota</taxon>
        <taxon>Haptista</taxon>
        <taxon>Haptophyta</taxon>
        <taxon>Prymnesiophyceae</taxon>
        <taxon>Isochrysidales</taxon>
        <taxon>Noelaerhabdaceae</taxon>
        <taxon>Emiliania</taxon>
    </lineage>
</organism>
<name>A0A0D3K6R9_EMIH1</name>
<proteinExistence type="predicted"/>
<dbReference type="PaxDb" id="2903-EOD31454"/>
<dbReference type="EnsemblProtists" id="EOD31454">
    <property type="protein sequence ID" value="EOD31454"/>
    <property type="gene ID" value="EMIHUDRAFT_468180"/>
</dbReference>
<keyword evidence="1" id="KW-1133">Transmembrane helix</keyword>
<evidence type="ECO:0000313" key="3">
    <source>
        <dbReference type="EnsemblProtists" id="EOD31454"/>
    </source>
</evidence>
<evidence type="ECO:0000256" key="2">
    <source>
        <dbReference type="SAM" id="SignalP"/>
    </source>
</evidence>
<dbReference type="RefSeq" id="XP_005783883.1">
    <property type="nucleotide sequence ID" value="XM_005783826.1"/>
</dbReference>
<evidence type="ECO:0000256" key="1">
    <source>
        <dbReference type="SAM" id="Phobius"/>
    </source>
</evidence>
<feature type="transmembrane region" description="Helical" evidence="1">
    <location>
        <begin position="237"/>
        <end position="256"/>
    </location>
</feature>
<feature type="signal peptide" evidence="2">
    <location>
        <begin position="1"/>
        <end position="26"/>
    </location>
</feature>
<reference evidence="4" key="1">
    <citation type="journal article" date="2013" name="Nature">
        <title>Pan genome of the phytoplankton Emiliania underpins its global distribution.</title>
        <authorList>
            <person name="Read B.A."/>
            <person name="Kegel J."/>
            <person name="Klute M.J."/>
            <person name="Kuo A."/>
            <person name="Lefebvre S.C."/>
            <person name="Maumus F."/>
            <person name="Mayer C."/>
            <person name="Miller J."/>
            <person name="Monier A."/>
            <person name="Salamov A."/>
            <person name="Young J."/>
            <person name="Aguilar M."/>
            <person name="Claverie J.M."/>
            <person name="Frickenhaus S."/>
            <person name="Gonzalez K."/>
            <person name="Herman E.K."/>
            <person name="Lin Y.C."/>
            <person name="Napier J."/>
            <person name="Ogata H."/>
            <person name="Sarno A.F."/>
            <person name="Shmutz J."/>
            <person name="Schroeder D."/>
            <person name="de Vargas C."/>
            <person name="Verret F."/>
            <person name="von Dassow P."/>
            <person name="Valentin K."/>
            <person name="Van de Peer Y."/>
            <person name="Wheeler G."/>
            <person name="Dacks J.B."/>
            <person name="Delwiche C.F."/>
            <person name="Dyhrman S.T."/>
            <person name="Glockner G."/>
            <person name="John U."/>
            <person name="Richards T."/>
            <person name="Worden A.Z."/>
            <person name="Zhang X."/>
            <person name="Grigoriev I.V."/>
            <person name="Allen A.E."/>
            <person name="Bidle K."/>
            <person name="Borodovsky M."/>
            <person name="Bowler C."/>
            <person name="Brownlee C."/>
            <person name="Cock J.M."/>
            <person name="Elias M."/>
            <person name="Gladyshev V.N."/>
            <person name="Groth M."/>
            <person name="Guda C."/>
            <person name="Hadaegh A."/>
            <person name="Iglesias-Rodriguez M.D."/>
            <person name="Jenkins J."/>
            <person name="Jones B.M."/>
            <person name="Lawson T."/>
            <person name="Leese F."/>
            <person name="Lindquist E."/>
            <person name="Lobanov A."/>
            <person name="Lomsadze A."/>
            <person name="Malik S.B."/>
            <person name="Marsh M.E."/>
            <person name="Mackinder L."/>
            <person name="Mock T."/>
            <person name="Mueller-Roeber B."/>
            <person name="Pagarete A."/>
            <person name="Parker M."/>
            <person name="Probert I."/>
            <person name="Quesneville H."/>
            <person name="Raines C."/>
            <person name="Rensing S.A."/>
            <person name="Riano-Pachon D.M."/>
            <person name="Richier S."/>
            <person name="Rokitta S."/>
            <person name="Shiraiwa Y."/>
            <person name="Soanes D.M."/>
            <person name="van der Giezen M."/>
            <person name="Wahlund T.M."/>
            <person name="Williams B."/>
            <person name="Wilson W."/>
            <person name="Wolfe G."/>
            <person name="Wurch L.L."/>
        </authorList>
    </citation>
    <scope>NUCLEOTIDE SEQUENCE</scope>
</reference>
<feature type="transmembrane region" description="Helical" evidence="1">
    <location>
        <begin position="286"/>
        <end position="308"/>
    </location>
</feature>
<keyword evidence="4" id="KW-1185">Reference proteome</keyword>
<dbReference type="HOGENOM" id="CLU_718528_0_0_1"/>
<feature type="transmembrane region" description="Helical" evidence="1">
    <location>
        <begin position="329"/>
        <end position="350"/>
    </location>
</feature>